<reference evidence="2 3" key="1">
    <citation type="submission" date="2020-08" db="EMBL/GenBank/DDBJ databases">
        <title>Genomic Encyclopedia of Type Strains, Phase IV (KMG-IV): sequencing the most valuable type-strain genomes for metagenomic binning, comparative biology and taxonomic classification.</title>
        <authorList>
            <person name="Goeker M."/>
        </authorList>
    </citation>
    <scope>NUCLEOTIDE SEQUENCE [LARGE SCALE GENOMIC DNA]</scope>
    <source>
        <strain evidence="2 3">DSM 44197</strain>
    </source>
</reference>
<gene>
    <name evidence="2" type="ORF">HNR61_007024</name>
</gene>
<organism evidence="2 3">
    <name type="scientific">Actinomadura namibiensis</name>
    <dbReference type="NCBI Taxonomy" id="182080"/>
    <lineage>
        <taxon>Bacteria</taxon>
        <taxon>Bacillati</taxon>
        <taxon>Actinomycetota</taxon>
        <taxon>Actinomycetes</taxon>
        <taxon>Streptosporangiales</taxon>
        <taxon>Thermomonosporaceae</taxon>
        <taxon>Actinomadura</taxon>
    </lineage>
</organism>
<proteinExistence type="predicted"/>
<protein>
    <submittedName>
        <fullName evidence="2">MFS-type transporter involved in bile tolerance (Atg22 family)</fullName>
    </submittedName>
</protein>
<keyword evidence="1" id="KW-1133">Transmembrane helix</keyword>
<keyword evidence="1" id="KW-0812">Transmembrane</keyword>
<comment type="caution">
    <text evidence="2">The sequence shown here is derived from an EMBL/GenBank/DDBJ whole genome shotgun (WGS) entry which is preliminary data.</text>
</comment>
<feature type="transmembrane region" description="Helical" evidence="1">
    <location>
        <begin position="91"/>
        <end position="114"/>
    </location>
</feature>
<accession>A0A7W3LW77</accession>
<dbReference type="RefSeq" id="WP_182847342.1">
    <property type="nucleotide sequence ID" value="NZ_BAAALP010000002.1"/>
</dbReference>
<dbReference type="EMBL" id="JACJIA010000011">
    <property type="protein sequence ID" value="MBA8955350.1"/>
    <property type="molecule type" value="Genomic_DNA"/>
</dbReference>
<dbReference type="Proteomes" id="UP000572680">
    <property type="component" value="Unassembled WGS sequence"/>
</dbReference>
<keyword evidence="1" id="KW-0472">Membrane</keyword>
<evidence type="ECO:0000256" key="1">
    <source>
        <dbReference type="SAM" id="Phobius"/>
    </source>
</evidence>
<name>A0A7W3LW77_ACTNM</name>
<keyword evidence="3" id="KW-1185">Reference proteome</keyword>
<evidence type="ECO:0000313" key="2">
    <source>
        <dbReference type="EMBL" id="MBA8955350.1"/>
    </source>
</evidence>
<evidence type="ECO:0000313" key="3">
    <source>
        <dbReference type="Proteomes" id="UP000572680"/>
    </source>
</evidence>
<dbReference type="AlphaFoldDB" id="A0A7W3LW77"/>
<feature type="transmembrane region" description="Helical" evidence="1">
    <location>
        <begin position="20"/>
        <end position="44"/>
    </location>
</feature>
<sequence length="140" mass="14572">MLLDARKVGRDWNDATVQATAFAASALGVMTVAALVPQVLALWARHRRERPALTAVALAAGPRGVVAALAVVESFHTGLLAQEFRDRLQGVLWPVAWVWPVPAGAVLCAPGIAVPGDMAMPVAFAAWALTAGRSLGAASR</sequence>